<dbReference type="SUPFAM" id="SSF55846">
    <property type="entry name" value="N-acetylmuramoyl-L-alanine amidase-like"/>
    <property type="match status" value="1"/>
</dbReference>
<feature type="domain" description="SH3b" evidence="8">
    <location>
        <begin position="200"/>
        <end position="269"/>
    </location>
</feature>
<gene>
    <name evidence="10" type="primary">cwlA</name>
    <name evidence="10" type="ORF">ERS132394_00672</name>
</gene>
<dbReference type="PANTHER" id="PTHR30417">
    <property type="entry name" value="N-ACETYLMURAMOYL-L-ALANINE AMIDASE AMID"/>
    <property type="match status" value="1"/>
</dbReference>
<evidence type="ECO:0000256" key="4">
    <source>
        <dbReference type="ARBA" id="ARBA00022801"/>
    </source>
</evidence>
<dbReference type="GO" id="GO:0030435">
    <property type="term" value="P:sporulation resulting in formation of a cellular spore"/>
    <property type="evidence" value="ECO:0007669"/>
    <property type="project" value="UniProtKB-KW"/>
</dbReference>
<keyword evidence="4 10" id="KW-0378">Hydrolase</keyword>
<dbReference type="EC" id="3.5.1.28" evidence="3"/>
<feature type="domain" description="N-acetylmuramoyl-L-alanine amidase" evidence="9">
    <location>
        <begin position="18"/>
        <end position="156"/>
    </location>
</feature>
<evidence type="ECO:0000256" key="1">
    <source>
        <dbReference type="ARBA" id="ARBA00001561"/>
    </source>
</evidence>
<accession>A0A0Z8DRT1</accession>
<dbReference type="GO" id="GO:0009253">
    <property type="term" value="P:peptidoglycan catabolic process"/>
    <property type="evidence" value="ECO:0007669"/>
    <property type="project" value="InterPro"/>
</dbReference>
<organism evidence="10 11">
    <name type="scientific">Streptococcus suis</name>
    <dbReference type="NCBI Taxonomy" id="1307"/>
    <lineage>
        <taxon>Bacteria</taxon>
        <taxon>Bacillati</taxon>
        <taxon>Bacillota</taxon>
        <taxon>Bacilli</taxon>
        <taxon>Lactobacillales</taxon>
        <taxon>Streptococcaceae</taxon>
        <taxon>Streptococcus</taxon>
    </lineage>
</organism>
<evidence type="ECO:0000256" key="2">
    <source>
        <dbReference type="ARBA" id="ARBA00007553"/>
    </source>
</evidence>
<dbReference type="AlphaFoldDB" id="A0A0Z8DRT1"/>
<dbReference type="Pfam" id="PF08460">
    <property type="entry name" value="SH3_5"/>
    <property type="match status" value="1"/>
</dbReference>
<dbReference type="RefSeq" id="WP_052506734.1">
    <property type="nucleotide sequence ID" value="NZ_CEEO01000086.1"/>
</dbReference>
<dbReference type="CDD" id="cd06583">
    <property type="entry name" value="PGRP"/>
    <property type="match status" value="1"/>
</dbReference>
<dbReference type="GO" id="GO:0009254">
    <property type="term" value="P:peptidoglycan turnover"/>
    <property type="evidence" value="ECO:0007669"/>
    <property type="project" value="TreeGrafter"/>
</dbReference>
<evidence type="ECO:0000259" key="9">
    <source>
        <dbReference type="SMART" id="SM00644"/>
    </source>
</evidence>
<dbReference type="PANTHER" id="PTHR30417:SF11">
    <property type="entry name" value="N-ACETYLMURAMOYL-L-ALANINE AMIDASE XLYA"/>
    <property type="match status" value="1"/>
</dbReference>
<evidence type="ECO:0000313" key="10">
    <source>
        <dbReference type="EMBL" id="CYU48400.1"/>
    </source>
</evidence>
<dbReference type="Proteomes" id="UP000072618">
    <property type="component" value="Unassembled WGS sequence"/>
</dbReference>
<dbReference type="InterPro" id="IPR051206">
    <property type="entry name" value="NAMLAA_amidase_2"/>
</dbReference>
<keyword evidence="7" id="KW-0961">Cell wall biogenesis/degradation</keyword>
<comment type="similarity">
    <text evidence="2">Belongs to the N-acetylmuramoyl-L-alanine amidase 2 family.</text>
</comment>
<evidence type="ECO:0000313" key="11">
    <source>
        <dbReference type="Proteomes" id="UP000072618"/>
    </source>
</evidence>
<dbReference type="GO" id="GO:0008745">
    <property type="term" value="F:N-acetylmuramoyl-L-alanine amidase activity"/>
    <property type="evidence" value="ECO:0007669"/>
    <property type="project" value="UniProtKB-EC"/>
</dbReference>
<sequence length="279" mass="31163">MSNLGLKMIQMLVPAAKYGIKCPNAMIPQWLTIHNTANNASALAEISYMNGNWNEVSYHWAVDDEQAIQAIPHNRNAWHCGDGTNGTGNRKSIGIEICYSLTPGHPKYAKAEDNGAKLAAIILHQLGWGVDRIRKHQDWSGKYCPHRILDNGNWEGFKGKVQAYLLQLQGQAVVAPQPAPKVATAQPRTASVNAGAREYAETGVFTATEDIYFRNEPNLNGRTQGMYYKGESVTYDRVRVDYNGFVWISWISASTGIRRWMPIKVRKNGQTTEVWGNVK</sequence>
<dbReference type="GO" id="GO:0071555">
    <property type="term" value="P:cell wall organization"/>
    <property type="evidence" value="ECO:0007669"/>
    <property type="project" value="UniProtKB-KW"/>
</dbReference>
<comment type="catalytic activity">
    <reaction evidence="1">
        <text>Hydrolyzes the link between N-acetylmuramoyl residues and L-amino acid residues in certain cell-wall glycopeptides.</text>
        <dbReference type="EC" id="3.5.1.28"/>
    </reaction>
</comment>
<keyword evidence="5" id="KW-0749">Sporulation</keyword>
<evidence type="ECO:0000256" key="3">
    <source>
        <dbReference type="ARBA" id="ARBA00011901"/>
    </source>
</evidence>
<evidence type="ECO:0000256" key="6">
    <source>
        <dbReference type="ARBA" id="ARBA00023287"/>
    </source>
</evidence>
<reference evidence="10 11" key="1">
    <citation type="submission" date="2016-02" db="EMBL/GenBank/DDBJ databases">
        <authorList>
            <consortium name="Pathogen Informatics"/>
        </authorList>
    </citation>
    <scope>NUCLEOTIDE SEQUENCE [LARGE SCALE GENOMIC DNA]</scope>
    <source>
        <strain evidence="10 11">LSS32</strain>
    </source>
</reference>
<dbReference type="InterPro" id="IPR002502">
    <property type="entry name" value="Amidase_domain"/>
</dbReference>
<dbReference type="InterPro" id="IPR036505">
    <property type="entry name" value="Amidase/PGRP_sf"/>
</dbReference>
<evidence type="ECO:0000259" key="8">
    <source>
        <dbReference type="SMART" id="SM00287"/>
    </source>
</evidence>
<dbReference type="EMBL" id="FIGJ01000006">
    <property type="protein sequence ID" value="CYU48400.1"/>
    <property type="molecule type" value="Genomic_DNA"/>
</dbReference>
<evidence type="ECO:0000256" key="5">
    <source>
        <dbReference type="ARBA" id="ARBA00022969"/>
    </source>
</evidence>
<evidence type="ECO:0000256" key="7">
    <source>
        <dbReference type="ARBA" id="ARBA00023316"/>
    </source>
</evidence>
<dbReference type="Gene3D" id="3.40.80.10">
    <property type="entry name" value="Peptidoglycan recognition protein-like"/>
    <property type="match status" value="1"/>
</dbReference>
<dbReference type="SMART" id="SM00287">
    <property type="entry name" value="SH3b"/>
    <property type="match status" value="1"/>
</dbReference>
<protein>
    <recommendedName>
        <fullName evidence="3">N-acetylmuramoyl-L-alanine amidase</fullName>
        <ecNumber evidence="3">3.5.1.28</ecNumber>
    </recommendedName>
</protein>
<dbReference type="Gene3D" id="2.30.30.40">
    <property type="entry name" value="SH3 Domains"/>
    <property type="match status" value="1"/>
</dbReference>
<name>A0A0Z8DRT1_STRSU</name>
<proteinExistence type="inferred from homology"/>
<dbReference type="InterPro" id="IPR003646">
    <property type="entry name" value="SH3-like_bac-type"/>
</dbReference>
<keyword evidence="6" id="KW-0178">Competence</keyword>
<dbReference type="Pfam" id="PF01510">
    <property type="entry name" value="Amidase_2"/>
    <property type="match status" value="1"/>
</dbReference>
<dbReference type="GO" id="GO:0030420">
    <property type="term" value="P:establishment of competence for transformation"/>
    <property type="evidence" value="ECO:0007669"/>
    <property type="project" value="UniProtKB-KW"/>
</dbReference>
<dbReference type="SMART" id="SM00644">
    <property type="entry name" value="Ami_2"/>
    <property type="match status" value="1"/>
</dbReference>